<evidence type="ECO:0000313" key="4">
    <source>
        <dbReference type="RefSeq" id="XP_026191330.1"/>
    </source>
</evidence>
<sequence>MTAHTPQSLLSHHEHTSSGLWESFAKLAYHEREHILFKMQLYYPTFFNVLGLLQVAAMRDYPNELRGRIIAARSNALPLTPALYQELLQLEERLPIEPYAGVIGQPKPPAAPSKPDGATSSAVQETESQQTNGGMQFTNKPYMYTLVAFCVAFGVGYLYLPVIPAPDGLATATAAACWFFMQVARSEVGALQKRDSPVVITAACFFQAKDLPPRVNRNFISSCVCAGLGISQLVYPCALQGFVLNTPFEPVGFFDIPGTAHSDA</sequence>
<dbReference type="RefSeq" id="XP_026191330.1">
    <property type="nucleotide sequence ID" value="XM_026335545.1"/>
</dbReference>
<keyword evidence="2" id="KW-0812">Transmembrane</keyword>
<feature type="compositionally biased region" description="Polar residues" evidence="1">
    <location>
        <begin position="118"/>
        <end position="134"/>
    </location>
</feature>
<feature type="transmembrane region" description="Helical" evidence="2">
    <location>
        <begin position="142"/>
        <end position="162"/>
    </location>
</feature>
<keyword evidence="2" id="KW-1133">Transmembrane helix</keyword>
<dbReference type="GeneID" id="34624252"/>
<evidence type="ECO:0000256" key="1">
    <source>
        <dbReference type="SAM" id="MobiDB-lite"/>
    </source>
</evidence>
<dbReference type="AlphaFoldDB" id="A0A6P6RW22"/>
<keyword evidence="3" id="KW-1185">Reference proteome</keyword>
<dbReference type="Proteomes" id="UP000515125">
    <property type="component" value="Unplaced"/>
</dbReference>
<evidence type="ECO:0000256" key="2">
    <source>
        <dbReference type="SAM" id="Phobius"/>
    </source>
</evidence>
<gene>
    <name evidence="4" type="primary">LOC34624252</name>
</gene>
<organism evidence="3 4">
    <name type="scientific">Cyclospora cayetanensis</name>
    <dbReference type="NCBI Taxonomy" id="88456"/>
    <lineage>
        <taxon>Eukaryota</taxon>
        <taxon>Sar</taxon>
        <taxon>Alveolata</taxon>
        <taxon>Apicomplexa</taxon>
        <taxon>Conoidasida</taxon>
        <taxon>Coccidia</taxon>
        <taxon>Eucoccidiorida</taxon>
        <taxon>Eimeriorina</taxon>
        <taxon>Eimeriidae</taxon>
        <taxon>Cyclospora</taxon>
    </lineage>
</organism>
<protein>
    <submittedName>
        <fullName evidence="4">Uncharacterized protein LOC34624252</fullName>
    </submittedName>
</protein>
<reference evidence="4" key="1">
    <citation type="submission" date="2025-08" db="UniProtKB">
        <authorList>
            <consortium name="RefSeq"/>
        </authorList>
    </citation>
    <scope>IDENTIFICATION</scope>
</reference>
<proteinExistence type="predicted"/>
<accession>A0A6P6RW22</accession>
<dbReference type="OrthoDB" id="348468at2759"/>
<name>A0A6P6RW22_9EIME</name>
<keyword evidence="2" id="KW-0472">Membrane</keyword>
<evidence type="ECO:0000313" key="3">
    <source>
        <dbReference type="Proteomes" id="UP000515125"/>
    </source>
</evidence>
<feature type="region of interest" description="Disordered" evidence="1">
    <location>
        <begin position="105"/>
        <end position="134"/>
    </location>
</feature>